<proteinExistence type="predicted"/>
<sequence length="497" mass="52799">MTDTLAEDAAAIVRRFLETGAPAYPGPSPTPSPTPSPSPPPVIQVVETVLNVSYDLSAAQAEIVLNSTEAVTAEVVDIVAMVRESIAKTLGINLTQVVIKAVYARVNGVDQLIAGNWNSLRHLLRRMALEELPVPARRLSDTLPTLHGAAGELSHYGKPRPITLAEAERMMAQGSVLSYHYDARRSLQGGAAGNFVLNAINIDLSVVQFVELPVEPFNPPPATNTTSNGTNTTSPSPLPKPSLIPINTTLLTKVLNATTINNTVTIVRNITSPSPPPPRLLFKNVTGIMADGVFTKGLEPVNTSGAAPAVIWRQDAAFDNWRRPRNRANLVHDKQLPCTASALGTCTTCPRAWQATSDSTSATILFREPMQLDLITIKQLQNPGVLTVQLLPWPAMPIPGLNATVKTGNLGKPLWSVTSDGTQCGGTLSIQLGARAGTALAVPKRGSQSLIPRKLRSTTVGGVVISVKAQPKDCSVAPGCTFVESVLFDGRILYPNA</sequence>
<keyword evidence="3" id="KW-1185">Reference proteome</keyword>
<protein>
    <submittedName>
        <fullName evidence="2">Uncharacterized protein</fullName>
    </submittedName>
</protein>
<dbReference type="OrthoDB" id="547120at2759"/>
<evidence type="ECO:0000313" key="3">
    <source>
        <dbReference type="Proteomes" id="UP000613740"/>
    </source>
</evidence>
<comment type="caution">
    <text evidence="2">The sequence shown here is derived from an EMBL/GenBank/DDBJ whole genome shotgun (WGS) entry which is preliminary data.</text>
</comment>
<dbReference type="Proteomes" id="UP000613740">
    <property type="component" value="Unassembled WGS sequence"/>
</dbReference>
<reference evidence="2" key="1">
    <citation type="journal article" date="2020" name="bioRxiv">
        <title>Comparative genomics of Chlamydomonas.</title>
        <authorList>
            <person name="Craig R.J."/>
            <person name="Hasan A.R."/>
            <person name="Ness R.W."/>
            <person name="Keightley P.D."/>
        </authorList>
    </citation>
    <scope>NUCLEOTIDE SEQUENCE</scope>
    <source>
        <strain evidence="2">CCAP 11/173</strain>
    </source>
</reference>
<accession>A0A835WJC5</accession>
<name>A0A835WJC5_9CHLO</name>
<organism evidence="2 3">
    <name type="scientific">Chlamydomonas schloesseri</name>
    <dbReference type="NCBI Taxonomy" id="2026947"/>
    <lineage>
        <taxon>Eukaryota</taxon>
        <taxon>Viridiplantae</taxon>
        <taxon>Chlorophyta</taxon>
        <taxon>core chlorophytes</taxon>
        <taxon>Chlorophyceae</taxon>
        <taxon>CS clade</taxon>
        <taxon>Chlamydomonadales</taxon>
        <taxon>Chlamydomonadaceae</taxon>
        <taxon>Chlamydomonas</taxon>
    </lineage>
</organism>
<gene>
    <name evidence="2" type="ORF">HYH02_006079</name>
</gene>
<feature type="region of interest" description="Disordered" evidence="1">
    <location>
        <begin position="218"/>
        <end position="241"/>
    </location>
</feature>
<dbReference type="EMBL" id="JAEHOD010000016">
    <property type="protein sequence ID" value="KAG2448723.1"/>
    <property type="molecule type" value="Genomic_DNA"/>
</dbReference>
<dbReference type="AlphaFoldDB" id="A0A835WJC5"/>
<evidence type="ECO:0000256" key="1">
    <source>
        <dbReference type="SAM" id="MobiDB-lite"/>
    </source>
</evidence>
<evidence type="ECO:0000313" key="2">
    <source>
        <dbReference type="EMBL" id="KAG2448723.1"/>
    </source>
</evidence>
<feature type="compositionally biased region" description="Low complexity" evidence="1">
    <location>
        <begin position="223"/>
        <end position="235"/>
    </location>
</feature>